<dbReference type="GO" id="GO:0005525">
    <property type="term" value="F:GTP binding"/>
    <property type="evidence" value="ECO:0007669"/>
    <property type="project" value="UniProtKB-UniRule"/>
</dbReference>
<dbReference type="InterPro" id="IPR036726">
    <property type="entry name" value="GTP1_OBG_dom_sf"/>
</dbReference>
<reference evidence="12 13" key="1">
    <citation type="journal article" date="2015" name="Nature">
        <title>rRNA introns, odd ribosomes, and small enigmatic genomes across a large radiation of phyla.</title>
        <authorList>
            <person name="Brown C.T."/>
            <person name="Hug L.A."/>
            <person name="Thomas B.C."/>
            <person name="Sharon I."/>
            <person name="Castelle C.J."/>
            <person name="Singh A."/>
            <person name="Wilkins M.J."/>
            <person name="Williams K.H."/>
            <person name="Banfield J.F."/>
        </authorList>
    </citation>
    <scope>NUCLEOTIDE SEQUENCE [LARGE SCALE GENOMIC DNA]</scope>
</reference>
<evidence type="ECO:0000256" key="1">
    <source>
        <dbReference type="ARBA" id="ARBA00007699"/>
    </source>
</evidence>
<feature type="compositionally biased region" description="Polar residues" evidence="9">
    <location>
        <begin position="129"/>
        <end position="143"/>
    </location>
</feature>
<dbReference type="PROSITE" id="PS51883">
    <property type="entry name" value="OBG"/>
    <property type="match status" value="1"/>
</dbReference>
<dbReference type="InterPro" id="IPR006074">
    <property type="entry name" value="GTP1-OBG_CS"/>
</dbReference>
<feature type="binding site" evidence="8">
    <location>
        <position position="173"/>
    </location>
    <ligand>
        <name>Mg(2+)</name>
        <dbReference type="ChEBI" id="CHEBI:18420"/>
    </ligand>
</feature>
<dbReference type="PROSITE" id="PS00905">
    <property type="entry name" value="GTP1_OBG"/>
    <property type="match status" value="1"/>
</dbReference>
<dbReference type="PANTHER" id="PTHR11702">
    <property type="entry name" value="DEVELOPMENTALLY REGULATED GTP-BINDING PROTEIN-RELATED"/>
    <property type="match status" value="1"/>
</dbReference>
<dbReference type="NCBIfam" id="TIGR00231">
    <property type="entry name" value="small_GTP"/>
    <property type="match status" value="1"/>
</dbReference>
<feature type="binding site" evidence="8">
    <location>
        <begin position="213"/>
        <end position="216"/>
    </location>
    <ligand>
        <name>GTP</name>
        <dbReference type="ChEBI" id="CHEBI:37565"/>
    </ligand>
</feature>
<dbReference type="NCBIfam" id="NF008956">
    <property type="entry name" value="PRK12299.1"/>
    <property type="match status" value="1"/>
</dbReference>
<sequence>MIDIANIKIKAGNGGDGRVSFRREKYIAKGGPDGGDGGDGGDVYFVADPNKSTLMDFKAKPLYEATSGQAGGKKNMTGSDSEDLYIKVPMGTLVFEVIRGNEVLIGDMTEQGQELLIAKGGTGGKGNNRFKSSTNRTPVQYTPGSKGEVRELRLEIKLMADVGLIGLPNAGKSTLINQLTNANAKVANYPFTTLNPNLGTTTLRNGQTIVIADIPGLIEGASEGKGLGDEFLRHVERTRLLVHIIDVYSEGLVEDMPEYALRQYEVIRKELQDYSDELVVKPEIIVINKMDITEIKENFNKILAVFKEKGLEVYGVSAATGEGTEDLKLKIMQELEKVPSRKGFIAKRPVRVYNVETLPNRRMVFRDNVREMRGPLA</sequence>
<dbReference type="Gene3D" id="2.70.210.12">
    <property type="entry name" value="GTP1/OBG domain"/>
    <property type="match status" value="1"/>
</dbReference>
<evidence type="ECO:0000259" key="10">
    <source>
        <dbReference type="PROSITE" id="PS51710"/>
    </source>
</evidence>
<protein>
    <recommendedName>
        <fullName evidence="8">GTPase Obg</fullName>
        <ecNumber evidence="8">3.6.5.-</ecNumber>
    </recommendedName>
    <alternativeName>
        <fullName evidence="8">GTP-binding protein Obg</fullName>
    </alternativeName>
</protein>
<name>A0A0G0ZAD1_UNCKA</name>
<feature type="binding site" evidence="8">
    <location>
        <position position="193"/>
    </location>
    <ligand>
        <name>Mg(2+)</name>
        <dbReference type="ChEBI" id="CHEBI:18420"/>
    </ligand>
</feature>
<evidence type="ECO:0000259" key="11">
    <source>
        <dbReference type="PROSITE" id="PS51883"/>
    </source>
</evidence>
<dbReference type="InterPro" id="IPR006073">
    <property type="entry name" value="GTP-bd"/>
</dbReference>
<feature type="binding site" evidence="8">
    <location>
        <begin position="191"/>
        <end position="195"/>
    </location>
    <ligand>
        <name>GTP</name>
        <dbReference type="ChEBI" id="CHEBI:37565"/>
    </ligand>
</feature>
<keyword evidence="7 8" id="KW-0342">GTP-binding</keyword>
<keyword evidence="5 8" id="KW-0378">Hydrolase</keyword>
<organism evidence="12 13">
    <name type="scientific">candidate division WWE3 bacterium GW2011_GWC1_41_7</name>
    <dbReference type="NCBI Taxonomy" id="1619119"/>
    <lineage>
        <taxon>Bacteria</taxon>
        <taxon>Katanobacteria</taxon>
    </lineage>
</organism>
<comment type="subunit">
    <text evidence="8">Monomer.</text>
</comment>
<dbReference type="InterPro" id="IPR045086">
    <property type="entry name" value="OBG_GTPase"/>
</dbReference>
<comment type="function">
    <text evidence="8">An essential GTPase which binds GTP, GDP and possibly (p)ppGpp with moderate affinity, with high nucleotide exchange rates and a fairly low GTP hydrolysis rate. Plays a role in control of the cell cycle, stress response, ribosome biogenesis and in those bacteria that undergo differentiation, in morphogenesis control.</text>
</comment>
<comment type="similarity">
    <text evidence="1 8">Belongs to the TRAFAC class OBG-HflX-like GTPase superfamily. OBG GTPase family.</text>
</comment>
<comment type="subcellular location">
    <subcellularLocation>
        <location evidence="8">Cytoplasm</location>
    </subcellularLocation>
</comment>
<dbReference type="GO" id="GO:0003924">
    <property type="term" value="F:GTPase activity"/>
    <property type="evidence" value="ECO:0007669"/>
    <property type="project" value="UniProtKB-UniRule"/>
</dbReference>
<dbReference type="PATRIC" id="fig|1619119.3.peg.925"/>
<evidence type="ECO:0000313" key="12">
    <source>
        <dbReference type="EMBL" id="KKS19036.1"/>
    </source>
</evidence>
<feature type="binding site" evidence="8">
    <location>
        <begin position="317"/>
        <end position="319"/>
    </location>
    <ligand>
        <name>GTP</name>
        <dbReference type="ChEBI" id="CHEBI:37565"/>
    </ligand>
</feature>
<keyword evidence="3 8" id="KW-0479">Metal-binding</keyword>
<dbReference type="SUPFAM" id="SSF82051">
    <property type="entry name" value="Obg GTP-binding protein N-terminal domain"/>
    <property type="match status" value="1"/>
</dbReference>
<dbReference type="InterPro" id="IPR005225">
    <property type="entry name" value="Small_GTP-bd"/>
</dbReference>
<dbReference type="GO" id="GO:0005737">
    <property type="term" value="C:cytoplasm"/>
    <property type="evidence" value="ECO:0007669"/>
    <property type="project" value="UniProtKB-SubCell"/>
</dbReference>
<dbReference type="HAMAP" id="MF_01454">
    <property type="entry name" value="GTPase_Obg"/>
    <property type="match status" value="1"/>
</dbReference>
<keyword evidence="2 8" id="KW-0963">Cytoplasm</keyword>
<accession>A0A0G0ZAD1</accession>
<dbReference type="NCBIfam" id="TIGR02729">
    <property type="entry name" value="Obg_CgtA"/>
    <property type="match status" value="1"/>
</dbReference>
<evidence type="ECO:0000256" key="3">
    <source>
        <dbReference type="ARBA" id="ARBA00022723"/>
    </source>
</evidence>
<gene>
    <name evidence="8" type="primary">obg</name>
    <name evidence="12" type="ORF">UU77_C0059G0003</name>
</gene>
<dbReference type="PRINTS" id="PR00326">
    <property type="entry name" value="GTP1OBG"/>
</dbReference>
<dbReference type="SUPFAM" id="SSF52540">
    <property type="entry name" value="P-loop containing nucleoside triphosphate hydrolases"/>
    <property type="match status" value="1"/>
</dbReference>
<evidence type="ECO:0000256" key="4">
    <source>
        <dbReference type="ARBA" id="ARBA00022741"/>
    </source>
</evidence>
<feature type="domain" description="Obg" evidence="11">
    <location>
        <begin position="1"/>
        <end position="159"/>
    </location>
</feature>
<dbReference type="PIRSF" id="PIRSF002401">
    <property type="entry name" value="GTP_bd_Obg/CgtA"/>
    <property type="match status" value="1"/>
</dbReference>
<feature type="binding site" evidence="8">
    <location>
        <begin position="166"/>
        <end position="173"/>
    </location>
    <ligand>
        <name>GTP</name>
        <dbReference type="ChEBI" id="CHEBI:37565"/>
    </ligand>
</feature>
<evidence type="ECO:0000256" key="2">
    <source>
        <dbReference type="ARBA" id="ARBA00022490"/>
    </source>
</evidence>
<keyword evidence="4 8" id="KW-0547">Nucleotide-binding</keyword>
<dbReference type="Pfam" id="PF01018">
    <property type="entry name" value="GTP1_OBG"/>
    <property type="match status" value="1"/>
</dbReference>
<comment type="caution">
    <text evidence="12">The sequence shown here is derived from an EMBL/GenBank/DDBJ whole genome shotgun (WGS) entry which is preliminary data.</text>
</comment>
<dbReference type="CDD" id="cd01898">
    <property type="entry name" value="Obg"/>
    <property type="match status" value="1"/>
</dbReference>
<evidence type="ECO:0000256" key="8">
    <source>
        <dbReference type="HAMAP-Rule" id="MF_01454"/>
    </source>
</evidence>
<dbReference type="FunFam" id="2.70.210.12:FF:000001">
    <property type="entry name" value="GTPase Obg"/>
    <property type="match status" value="1"/>
</dbReference>
<dbReference type="GO" id="GO:0042254">
    <property type="term" value="P:ribosome biogenesis"/>
    <property type="evidence" value="ECO:0007669"/>
    <property type="project" value="UniProtKB-UniRule"/>
</dbReference>
<dbReference type="EC" id="3.6.5.-" evidence="8"/>
<feature type="region of interest" description="Disordered" evidence="9">
    <location>
        <begin position="126"/>
        <end position="145"/>
    </location>
</feature>
<dbReference type="PROSITE" id="PS51710">
    <property type="entry name" value="G_OBG"/>
    <property type="match status" value="1"/>
</dbReference>
<dbReference type="NCBIfam" id="NF008955">
    <property type="entry name" value="PRK12297.1"/>
    <property type="match status" value="1"/>
</dbReference>
<dbReference type="InterPro" id="IPR014100">
    <property type="entry name" value="GTP-bd_Obg/CgtA"/>
</dbReference>
<feature type="domain" description="OBG-type G" evidence="10">
    <location>
        <begin position="160"/>
        <end position="336"/>
    </location>
</feature>
<dbReference type="Pfam" id="PF01926">
    <property type="entry name" value="MMR_HSR1"/>
    <property type="match status" value="1"/>
</dbReference>
<dbReference type="PANTHER" id="PTHR11702:SF31">
    <property type="entry name" value="MITOCHONDRIAL RIBOSOME-ASSOCIATED GTPASE 2"/>
    <property type="match status" value="1"/>
</dbReference>
<dbReference type="EMBL" id="LCBX01000059">
    <property type="protein sequence ID" value="KKS19036.1"/>
    <property type="molecule type" value="Genomic_DNA"/>
</dbReference>
<dbReference type="GO" id="GO:0000287">
    <property type="term" value="F:magnesium ion binding"/>
    <property type="evidence" value="ECO:0007669"/>
    <property type="project" value="InterPro"/>
</dbReference>
<evidence type="ECO:0000256" key="9">
    <source>
        <dbReference type="SAM" id="MobiDB-lite"/>
    </source>
</evidence>
<evidence type="ECO:0000256" key="7">
    <source>
        <dbReference type="ARBA" id="ARBA00023134"/>
    </source>
</evidence>
<feature type="binding site" evidence="8">
    <location>
        <begin position="288"/>
        <end position="291"/>
    </location>
    <ligand>
        <name>GTP</name>
        <dbReference type="ChEBI" id="CHEBI:37565"/>
    </ligand>
</feature>
<dbReference type="Gene3D" id="3.40.50.300">
    <property type="entry name" value="P-loop containing nucleotide triphosphate hydrolases"/>
    <property type="match status" value="1"/>
</dbReference>
<dbReference type="AlphaFoldDB" id="A0A0G0ZAD1"/>
<evidence type="ECO:0000313" key="13">
    <source>
        <dbReference type="Proteomes" id="UP000034507"/>
    </source>
</evidence>
<dbReference type="Proteomes" id="UP000034507">
    <property type="component" value="Unassembled WGS sequence"/>
</dbReference>
<evidence type="ECO:0000256" key="5">
    <source>
        <dbReference type="ARBA" id="ARBA00022801"/>
    </source>
</evidence>
<keyword evidence="6 8" id="KW-0460">Magnesium</keyword>
<dbReference type="InterPro" id="IPR027417">
    <property type="entry name" value="P-loop_NTPase"/>
</dbReference>
<dbReference type="InterPro" id="IPR006169">
    <property type="entry name" value="GTP1_OBG_dom"/>
</dbReference>
<proteinExistence type="inferred from homology"/>
<evidence type="ECO:0000256" key="6">
    <source>
        <dbReference type="ARBA" id="ARBA00022842"/>
    </source>
</evidence>
<comment type="cofactor">
    <cofactor evidence="8">
        <name>Mg(2+)</name>
        <dbReference type="ChEBI" id="CHEBI:18420"/>
    </cofactor>
</comment>
<dbReference type="InterPro" id="IPR031167">
    <property type="entry name" value="G_OBG"/>
</dbReference>